<dbReference type="EMBL" id="BONY01000001">
    <property type="protein sequence ID" value="GIH02216.1"/>
    <property type="molecule type" value="Genomic_DNA"/>
</dbReference>
<dbReference type="Proteomes" id="UP000612899">
    <property type="component" value="Unassembled WGS sequence"/>
</dbReference>
<dbReference type="CDD" id="cd00161">
    <property type="entry name" value="beta-trefoil_Ricin-like"/>
    <property type="match status" value="1"/>
</dbReference>
<dbReference type="Pfam" id="PF14200">
    <property type="entry name" value="RicinB_lectin_2"/>
    <property type="match status" value="1"/>
</dbReference>
<evidence type="ECO:0000313" key="3">
    <source>
        <dbReference type="Proteomes" id="UP000612899"/>
    </source>
</evidence>
<protein>
    <recommendedName>
        <fullName evidence="1">Ricin B lectin domain-containing protein</fullName>
    </recommendedName>
</protein>
<dbReference type="AlphaFoldDB" id="A0A8J3VD71"/>
<dbReference type="InterPro" id="IPR035992">
    <property type="entry name" value="Ricin_B-like_lectins"/>
</dbReference>
<evidence type="ECO:0000313" key="2">
    <source>
        <dbReference type="EMBL" id="GIH02216.1"/>
    </source>
</evidence>
<dbReference type="RefSeq" id="WP_203906135.1">
    <property type="nucleotide sequence ID" value="NZ_BONY01000001.1"/>
</dbReference>
<organism evidence="2 3">
    <name type="scientific">Rhizocola hellebori</name>
    <dbReference type="NCBI Taxonomy" id="1392758"/>
    <lineage>
        <taxon>Bacteria</taxon>
        <taxon>Bacillati</taxon>
        <taxon>Actinomycetota</taxon>
        <taxon>Actinomycetes</taxon>
        <taxon>Micromonosporales</taxon>
        <taxon>Micromonosporaceae</taxon>
        <taxon>Rhizocola</taxon>
    </lineage>
</organism>
<proteinExistence type="predicted"/>
<feature type="domain" description="Ricin B lectin" evidence="1">
    <location>
        <begin position="29"/>
        <end position="110"/>
    </location>
</feature>
<sequence>MSSGAAGNAYGHGGAAGSGTLRLVFFTPAQLWILTSLGGNDYQFANVYTTGCLDAHGPNADRTVVDTWPCSRISNQRWTVTPHKMVSAVGGRCLDIAAGSLEAGAPAQIYHCTNDNWAQKFTVYFVTF</sequence>
<keyword evidence="3" id="KW-1185">Reference proteome</keyword>
<dbReference type="PROSITE" id="PS50231">
    <property type="entry name" value="RICIN_B_LECTIN"/>
    <property type="match status" value="1"/>
</dbReference>
<dbReference type="InterPro" id="IPR000772">
    <property type="entry name" value="Ricin_B_lectin"/>
</dbReference>
<reference evidence="2" key="1">
    <citation type="submission" date="2021-01" db="EMBL/GenBank/DDBJ databases">
        <title>Whole genome shotgun sequence of Rhizocola hellebori NBRC 109834.</title>
        <authorList>
            <person name="Komaki H."/>
            <person name="Tamura T."/>
        </authorList>
    </citation>
    <scope>NUCLEOTIDE SEQUENCE</scope>
    <source>
        <strain evidence="2">NBRC 109834</strain>
    </source>
</reference>
<comment type="caution">
    <text evidence="2">The sequence shown here is derived from an EMBL/GenBank/DDBJ whole genome shotgun (WGS) entry which is preliminary data.</text>
</comment>
<accession>A0A8J3VD71</accession>
<dbReference type="Gene3D" id="2.80.10.50">
    <property type="match status" value="2"/>
</dbReference>
<dbReference type="SUPFAM" id="SSF50370">
    <property type="entry name" value="Ricin B-like lectins"/>
    <property type="match status" value="1"/>
</dbReference>
<evidence type="ECO:0000259" key="1">
    <source>
        <dbReference type="Pfam" id="PF14200"/>
    </source>
</evidence>
<gene>
    <name evidence="2" type="ORF">Rhe02_02830</name>
</gene>
<name>A0A8J3VD71_9ACTN</name>